<feature type="transmembrane region" description="Helical" evidence="8">
    <location>
        <begin position="121"/>
        <end position="142"/>
    </location>
</feature>
<keyword evidence="3 8" id="KW-0813">Transport</keyword>
<dbReference type="Proteomes" id="UP000005444">
    <property type="component" value="Chromosome"/>
</dbReference>
<dbReference type="HOGENOM" id="CLU_036094_2_0_9"/>
<comment type="similarity">
    <text evidence="2 8">Belongs to the NiCoT transporter (TC 2.A.52) family.</text>
</comment>
<evidence type="ECO:0000313" key="9">
    <source>
        <dbReference type="EMBL" id="AEV95998.1"/>
    </source>
</evidence>
<protein>
    <recommendedName>
        <fullName evidence="8">Nickel/cobalt efflux system</fullName>
    </recommendedName>
</protein>
<dbReference type="InterPro" id="IPR004688">
    <property type="entry name" value="Ni/Co_transpt"/>
</dbReference>
<dbReference type="STRING" id="701521.PECL_1785"/>
<keyword evidence="4" id="KW-0533">Nickel</keyword>
<keyword evidence="10" id="KW-1185">Reference proteome</keyword>
<accession>G8PBU0</accession>
<dbReference type="EMBL" id="CP003137">
    <property type="protein sequence ID" value="AEV95998.1"/>
    <property type="molecule type" value="Genomic_DNA"/>
</dbReference>
<feature type="transmembrane region" description="Helical" evidence="8">
    <location>
        <begin position="37"/>
        <end position="53"/>
    </location>
</feature>
<dbReference type="eggNOG" id="COG3376">
    <property type="taxonomic scope" value="Bacteria"/>
</dbReference>
<evidence type="ECO:0000256" key="4">
    <source>
        <dbReference type="ARBA" id="ARBA00022596"/>
    </source>
</evidence>
<gene>
    <name evidence="9" type="primary">nixA</name>
    <name evidence="9" type="ordered locus">PECL_1785</name>
</gene>
<dbReference type="InterPro" id="IPR011541">
    <property type="entry name" value="Ni/Co_transpt_high_affinity"/>
</dbReference>
<feature type="transmembrane region" description="Helical" evidence="8">
    <location>
        <begin position="184"/>
        <end position="205"/>
    </location>
</feature>
<dbReference type="NCBIfam" id="TIGR00802">
    <property type="entry name" value="nico"/>
    <property type="match status" value="1"/>
</dbReference>
<dbReference type="GO" id="GO:0015099">
    <property type="term" value="F:nickel cation transmembrane transporter activity"/>
    <property type="evidence" value="ECO:0007669"/>
    <property type="project" value="UniProtKB-UniRule"/>
</dbReference>
<dbReference type="KEGG" id="pce:PECL_1785"/>
<keyword evidence="5 8" id="KW-0812">Transmembrane</keyword>
<evidence type="ECO:0000256" key="2">
    <source>
        <dbReference type="ARBA" id="ARBA00010892"/>
    </source>
</evidence>
<evidence type="ECO:0000256" key="6">
    <source>
        <dbReference type="ARBA" id="ARBA00022989"/>
    </source>
</evidence>
<evidence type="ECO:0000256" key="5">
    <source>
        <dbReference type="ARBA" id="ARBA00022692"/>
    </source>
</evidence>
<dbReference type="PANTHER" id="PTHR31611:SF0">
    <property type="entry name" value="HIGH-AFFINITY NICKEL TRANSPORT PROTEIN NIC1"/>
    <property type="match status" value="1"/>
</dbReference>
<evidence type="ECO:0000256" key="8">
    <source>
        <dbReference type="RuleBase" id="RU362101"/>
    </source>
</evidence>
<feature type="transmembrane region" description="Helical" evidence="8">
    <location>
        <begin position="217"/>
        <end position="236"/>
    </location>
</feature>
<dbReference type="GO" id="GO:0005886">
    <property type="term" value="C:plasma membrane"/>
    <property type="evidence" value="ECO:0007669"/>
    <property type="project" value="UniProtKB-SubCell"/>
</dbReference>
<dbReference type="Pfam" id="PF03824">
    <property type="entry name" value="NicO"/>
    <property type="match status" value="1"/>
</dbReference>
<keyword evidence="7 8" id="KW-0472">Membrane</keyword>
<feature type="transmembrane region" description="Helical" evidence="8">
    <location>
        <begin position="304"/>
        <end position="323"/>
    </location>
</feature>
<evidence type="ECO:0000256" key="7">
    <source>
        <dbReference type="ARBA" id="ARBA00023136"/>
    </source>
</evidence>
<evidence type="ECO:0000256" key="1">
    <source>
        <dbReference type="ARBA" id="ARBA00004127"/>
    </source>
</evidence>
<dbReference type="PATRIC" id="fig|701521.8.peg.1687"/>
<proteinExistence type="inferred from homology"/>
<dbReference type="GO" id="GO:0012505">
    <property type="term" value="C:endomembrane system"/>
    <property type="evidence" value="ECO:0007669"/>
    <property type="project" value="UniProtKB-SubCell"/>
</dbReference>
<feature type="transmembrane region" description="Helical" evidence="8">
    <location>
        <begin position="257"/>
        <end position="284"/>
    </location>
</feature>
<name>G8PBU0_PEDCP</name>
<dbReference type="PANTHER" id="PTHR31611">
    <property type="entry name" value="HIGH-AFFINITY NICKEL TRANSPORT PROTEIN NIC1"/>
    <property type="match status" value="1"/>
</dbReference>
<comment type="subcellular location">
    <subcellularLocation>
        <location evidence="8">Cell membrane</location>
        <topology evidence="8">Multi-pass membrane protein</topology>
    </subcellularLocation>
    <subcellularLocation>
        <location evidence="1">Endomembrane system</location>
        <topology evidence="1">Multi-pass membrane protein</topology>
    </subcellularLocation>
</comment>
<feature type="transmembrane region" description="Helical" evidence="8">
    <location>
        <begin position="74"/>
        <end position="101"/>
    </location>
</feature>
<keyword evidence="6 8" id="KW-1133">Transmembrane helix</keyword>
<feature type="transmembrane region" description="Helical" evidence="8">
    <location>
        <begin position="12"/>
        <end position="31"/>
    </location>
</feature>
<evidence type="ECO:0000313" key="10">
    <source>
        <dbReference type="Proteomes" id="UP000005444"/>
    </source>
</evidence>
<reference evidence="9 10" key="1">
    <citation type="journal article" date="2012" name="J. Bacteriol.">
        <title>Complete Genome Sequence of the Beer Spoilage Organism Pediococcus claussenii ATCC BAA-344T.</title>
        <authorList>
            <person name="Pittet V."/>
            <person name="Abegunde T."/>
            <person name="Marfleet T."/>
            <person name="Haakensen M."/>
            <person name="Morrow K."/>
            <person name="Jayaprakash T."/>
            <person name="Schroeder K."/>
            <person name="Trost B."/>
            <person name="Byrns S."/>
            <person name="Bergsveinson J."/>
            <person name="Kusalik A."/>
            <person name="Ziola B."/>
        </authorList>
    </citation>
    <scope>NUCLEOTIDE SEQUENCE [LARGE SCALE GENOMIC DNA]</scope>
    <source>
        <strain evidence="9 10">ATCC BAA-344</strain>
    </source>
</reference>
<evidence type="ECO:0000256" key="3">
    <source>
        <dbReference type="ARBA" id="ARBA00022448"/>
    </source>
</evidence>
<organism evidence="9 10">
    <name type="scientific">Pediococcus claussenii (strain ATCC BAA-344 / DSM 14800 / JCM 18046 / KCTC 3811 / LMG 21948 / P06)</name>
    <dbReference type="NCBI Taxonomy" id="701521"/>
    <lineage>
        <taxon>Bacteria</taxon>
        <taxon>Bacillati</taxon>
        <taxon>Bacillota</taxon>
        <taxon>Bacilli</taxon>
        <taxon>Lactobacillales</taxon>
        <taxon>Lactobacillaceae</taxon>
        <taxon>Pediococcus</taxon>
    </lineage>
</organism>
<dbReference type="AlphaFoldDB" id="G8PBU0"/>
<sequence length="341" mass="37990">MKKKLFLGSLPYYSASILMHLCGLILVLITVPKYPSFWALSFLAYTLGMRHAFDADHIAAIDNTVRLLVHQKKSSYGVGFFFSLGHSTVVFLMAIVVGISAKWAKVKLPLLEKIGGHVGTLVSGVFLIGIAIFNLLILIKLYRSFKANKKEISEKQLDKLLLSRGIITKFTAPLFRGINRSWQMYPIGFLFGLGFDTATEIALIALSATTAQTGTPLIGIIALPILFAAGMNIMDTTDSVMMSGAYSWAFDTPKRKAYYNIVVTTISVIAAFSIGIIELSNILSDLLNQKSGFINWIQSIDLNYLGYGLVITFVLLWTITYIFEQVKNKRNTLFQYEEKHQ</sequence>
<dbReference type="RefSeq" id="WP_014216192.1">
    <property type="nucleotide sequence ID" value="NC_016605.1"/>
</dbReference>